<sequence length="59" mass="6614">MFSIDYNGNFFGYCQNLPMDFLSGGYGKLTQCKKDANPSGLASFCYQLLFCGLYRFAAD</sequence>
<evidence type="ECO:0000313" key="1">
    <source>
        <dbReference type="EMBL" id="NBI78216.1"/>
    </source>
</evidence>
<proteinExistence type="predicted"/>
<dbReference type="AlphaFoldDB" id="A0A845RDK1"/>
<reference evidence="1 2" key="1">
    <citation type="submission" date="2018-08" db="EMBL/GenBank/DDBJ databases">
        <title>Murine metabolic-syndrome-specific gut microbial biobank.</title>
        <authorList>
            <person name="Liu C."/>
        </authorList>
    </citation>
    <scope>NUCLEOTIDE SEQUENCE [LARGE SCALE GENOMIC DNA]</scope>
    <source>
        <strain evidence="1 2">X69</strain>
    </source>
</reference>
<protein>
    <submittedName>
        <fullName evidence="1">Uncharacterized protein</fullName>
    </submittedName>
</protein>
<organism evidence="1 2">
    <name type="scientific">Anaerotruncus colihominis</name>
    <dbReference type="NCBI Taxonomy" id="169435"/>
    <lineage>
        <taxon>Bacteria</taxon>
        <taxon>Bacillati</taxon>
        <taxon>Bacillota</taxon>
        <taxon>Clostridia</taxon>
        <taxon>Eubacteriales</taxon>
        <taxon>Oscillospiraceae</taxon>
        <taxon>Anaerotruncus</taxon>
    </lineage>
</organism>
<gene>
    <name evidence="1" type="ORF">D3Z39_04910</name>
</gene>
<dbReference type="EMBL" id="QXWZ01000006">
    <property type="protein sequence ID" value="NBI78216.1"/>
    <property type="molecule type" value="Genomic_DNA"/>
</dbReference>
<name>A0A845RDK1_9FIRM</name>
<comment type="caution">
    <text evidence="1">The sequence shown here is derived from an EMBL/GenBank/DDBJ whole genome shotgun (WGS) entry which is preliminary data.</text>
</comment>
<dbReference type="Proteomes" id="UP000446348">
    <property type="component" value="Unassembled WGS sequence"/>
</dbReference>
<accession>A0A845RDK1</accession>
<evidence type="ECO:0000313" key="2">
    <source>
        <dbReference type="Proteomes" id="UP000446348"/>
    </source>
</evidence>